<protein>
    <recommendedName>
        <fullName evidence="6">Iron-sulfur cluster carrier protein</fullName>
    </recommendedName>
</protein>
<dbReference type="HAMAP" id="MF_02040">
    <property type="entry name" value="Mrp_NBP35"/>
    <property type="match status" value="1"/>
</dbReference>
<dbReference type="InterPro" id="IPR033756">
    <property type="entry name" value="YlxH/NBP35"/>
</dbReference>
<feature type="compositionally biased region" description="Low complexity" evidence="7">
    <location>
        <begin position="1"/>
        <end position="10"/>
    </location>
</feature>
<dbReference type="InterPro" id="IPR027417">
    <property type="entry name" value="P-loop_NTPase"/>
</dbReference>
<keyword evidence="2 6" id="KW-0547">Nucleotide-binding</keyword>
<gene>
    <name evidence="8" type="ORF">SAMN04489760_10175</name>
</gene>
<reference evidence="8 9" key="1">
    <citation type="submission" date="2016-10" db="EMBL/GenBank/DDBJ databases">
        <authorList>
            <person name="de Groot N.N."/>
        </authorList>
    </citation>
    <scope>NUCLEOTIDE SEQUENCE [LARGE SCALE GENOMIC DNA]</scope>
    <source>
        <strain evidence="8 9">DSM 8423</strain>
    </source>
</reference>
<dbReference type="Pfam" id="PF10609">
    <property type="entry name" value="ParA"/>
    <property type="match status" value="1"/>
</dbReference>
<dbReference type="SUPFAM" id="SSF52540">
    <property type="entry name" value="P-loop containing nucleoside triphosphate hydrolases"/>
    <property type="match status" value="1"/>
</dbReference>
<organism evidence="8 9">
    <name type="scientific">Syntrophus gentianae</name>
    <dbReference type="NCBI Taxonomy" id="43775"/>
    <lineage>
        <taxon>Bacteria</taxon>
        <taxon>Pseudomonadati</taxon>
        <taxon>Thermodesulfobacteriota</taxon>
        <taxon>Syntrophia</taxon>
        <taxon>Syntrophales</taxon>
        <taxon>Syntrophaceae</taxon>
        <taxon>Syntrophus</taxon>
    </lineage>
</organism>
<dbReference type="GO" id="GO:0051536">
    <property type="term" value="F:iron-sulfur cluster binding"/>
    <property type="evidence" value="ECO:0007669"/>
    <property type="project" value="UniProtKB-UniRule"/>
</dbReference>
<dbReference type="OrthoDB" id="9809679at2"/>
<dbReference type="GO" id="GO:0016887">
    <property type="term" value="F:ATP hydrolysis activity"/>
    <property type="evidence" value="ECO:0007669"/>
    <property type="project" value="UniProtKB-UniRule"/>
</dbReference>
<sequence length="294" mass="31200">MGSCSSCGSGNPPEGAGCPMSGNQPNAAPQNPPADEKFKKSMERIAHKILVLSGKGGVGKSTVAVNLAVALALEGKRVGLLDVDFHGPSIPKLLGLEDSKPEVVEEGMLPVAMASGLKVMSLGFLLNRKDDAVIWRGPMKYGAIKQLLTDVLWGDLDYLVIDFPPGTGDEPLSVAQLLPDADGAVVVTTPQDVSTIDVSKSVTFCRNLKIPVLGVVENMSGLICPHCSKLIELFKQGGGEEMAKRMEVPFLGRIPIDPQIVQSSDDGQPFVFFHQDTEAASAFRRIVQPLLSLG</sequence>
<dbReference type="Gene3D" id="3.40.50.300">
    <property type="entry name" value="P-loop containing nucleotide triphosphate hydrolases"/>
    <property type="match status" value="1"/>
</dbReference>
<keyword evidence="6" id="KW-0378">Hydrolase</keyword>
<evidence type="ECO:0000256" key="5">
    <source>
        <dbReference type="ARBA" id="ARBA00023014"/>
    </source>
</evidence>
<dbReference type="FunFam" id="3.40.50.300:FF:001119">
    <property type="entry name" value="Iron-sulfur cluster carrier protein"/>
    <property type="match status" value="1"/>
</dbReference>
<keyword evidence="1 6" id="KW-0479">Metal-binding</keyword>
<dbReference type="GO" id="GO:0016226">
    <property type="term" value="P:iron-sulfur cluster assembly"/>
    <property type="evidence" value="ECO:0007669"/>
    <property type="project" value="InterPro"/>
</dbReference>
<accession>A0A1H7UAP1</accession>
<evidence type="ECO:0000256" key="3">
    <source>
        <dbReference type="ARBA" id="ARBA00022840"/>
    </source>
</evidence>
<comment type="similarity">
    <text evidence="6">Belongs to the Mrp/NBP35 ATP-binding proteins family.</text>
</comment>
<dbReference type="CDD" id="cd02037">
    <property type="entry name" value="Mrp_NBP35"/>
    <property type="match status" value="1"/>
</dbReference>
<evidence type="ECO:0000256" key="6">
    <source>
        <dbReference type="HAMAP-Rule" id="MF_02040"/>
    </source>
</evidence>
<dbReference type="PROSITE" id="PS01215">
    <property type="entry name" value="MRP"/>
    <property type="match status" value="1"/>
</dbReference>
<keyword evidence="4 6" id="KW-0408">Iron</keyword>
<comment type="function">
    <text evidence="6">Binds and transfers iron-sulfur (Fe-S) clusters to target apoproteins. Can hydrolyze ATP.</text>
</comment>
<dbReference type="GO" id="GO:0046872">
    <property type="term" value="F:metal ion binding"/>
    <property type="evidence" value="ECO:0007669"/>
    <property type="project" value="UniProtKB-KW"/>
</dbReference>
<dbReference type="PANTHER" id="PTHR23264">
    <property type="entry name" value="NUCLEOTIDE-BINDING PROTEIN NBP35 YEAST -RELATED"/>
    <property type="match status" value="1"/>
</dbReference>
<dbReference type="GO" id="GO:0005524">
    <property type="term" value="F:ATP binding"/>
    <property type="evidence" value="ECO:0007669"/>
    <property type="project" value="UniProtKB-UniRule"/>
</dbReference>
<dbReference type="InterPro" id="IPR000808">
    <property type="entry name" value="Mrp-like_CS"/>
</dbReference>
<comment type="subunit">
    <text evidence="6">Homodimer.</text>
</comment>
<evidence type="ECO:0000313" key="9">
    <source>
        <dbReference type="Proteomes" id="UP000198744"/>
    </source>
</evidence>
<dbReference type="PANTHER" id="PTHR23264:SF19">
    <property type="entry name" value="CYTOSOLIC FE-S CLUSTER ASSEMBLY FACTOR NUBP2"/>
    <property type="match status" value="1"/>
</dbReference>
<evidence type="ECO:0000313" key="8">
    <source>
        <dbReference type="EMBL" id="SEL94132.1"/>
    </source>
</evidence>
<dbReference type="GO" id="GO:0140663">
    <property type="term" value="F:ATP-dependent FeS chaperone activity"/>
    <property type="evidence" value="ECO:0007669"/>
    <property type="project" value="InterPro"/>
</dbReference>
<evidence type="ECO:0000256" key="1">
    <source>
        <dbReference type="ARBA" id="ARBA00022723"/>
    </source>
</evidence>
<dbReference type="STRING" id="43775.SAMN04489760_10175"/>
<proteinExistence type="inferred from homology"/>
<dbReference type="InterPro" id="IPR019591">
    <property type="entry name" value="Mrp/NBP35_ATP-bd"/>
</dbReference>
<keyword evidence="3 6" id="KW-0067">ATP-binding</keyword>
<dbReference type="GO" id="GO:0005829">
    <property type="term" value="C:cytosol"/>
    <property type="evidence" value="ECO:0007669"/>
    <property type="project" value="TreeGrafter"/>
</dbReference>
<evidence type="ECO:0000256" key="7">
    <source>
        <dbReference type="SAM" id="MobiDB-lite"/>
    </source>
</evidence>
<keyword evidence="5 6" id="KW-0411">Iron-sulfur</keyword>
<dbReference type="EMBL" id="FOBS01000001">
    <property type="protein sequence ID" value="SEL94132.1"/>
    <property type="molecule type" value="Genomic_DNA"/>
</dbReference>
<keyword evidence="9" id="KW-1185">Reference proteome</keyword>
<dbReference type="Proteomes" id="UP000198744">
    <property type="component" value="Unassembled WGS sequence"/>
</dbReference>
<feature type="region of interest" description="Disordered" evidence="7">
    <location>
        <begin position="1"/>
        <end position="36"/>
    </location>
</feature>
<dbReference type="AlphaFoldDB" id="A0A1H7UAP1"/>
<evidence type="ECO:0000256" key="4">
    <source>
        <dbReference type="ARBA" id="ARBA00023004"/>
    </source>
</evidence>
<feature type="binding site" evidence="6">
    <location>
        <begin position="54"/>
        <end position="61"/>
    </location>
    <ligand>
        <name>ATP</name>
        <dbReference type="ChEBI" id="CHEBI:30616"/>
    </ligand>
</feature>
<name>A0A1H7UAP1_9BACT</name>
<evidence type="ECO:0000256" key="2">
    <source>
        <dbReference type="ARBA" id="ARBA00022741"/>
    </source>
</evidence>